<organism evidence="1 2">
    <name type="scientific">Brassica cretica</name>
    <name type="common">Mustard</name>
    <dbReference type="NCBI Taxonomy" id="69181"/>
    <lineage>
        <taxon>Eukaryota</taxon>
        <taxon>Viridiplantae</taxon>
        <taxon>Streptophyta</taxon>
        <taxon>Embryophyta</taxon>
        <taxon>Tracheophyta</taxon>
        <taxon>Spermatophyta</taxon>
        <taxon>Magnoliopsida</taxon>
        <taxon>eudicotyledons</taxon>
        <taxon>Gunneridae</taxon>
        <taxon>Pentapetalae</taxon>
        <taxon>rosids</taxon>
        <taxon>malvids</taxon>
        <taxon>Brassicales</taxon>
        <taxon>Brassicaceae</taxon>
        <taxon>Brassiceae</taxon>
        <taxon>Brassica</taxon>
    </lineage>
</organism>
<accession>A0A8S9QW78</accession>
<comment type="caution">
    <text evidence="1">The sequence shown here is derived from an EMBL/GenBank/DDBJ whole genome shotgun (WGS) entry which is preliminary data.</text>
</comment>
<proteinExistence type="predicted"/>
<name>A0A8S9QW78_BRACR</name>
<gene>
    <name evidence="1" type="ORF">F2Q69_00014518</name>
</gene>
<sequence length="272" mass="30497">MMMGVKSDVTRVFPSQSKGIILKKPVGSKSSRKSLRPLLAIFCCRLFSFRVYPPRLSERVFPINVWRSQEASSGSQVRSIYSRYVSVLFVRLYTLFFSLSKLHSNFPDSGDFWRTQGIFWFAGDFSRSQVIFWIVGTIDLLSALVKPDGFSLRRFQSVFFRSAKQTHVLPEDSQIREAKIHCQYASHLVPRAVKPMQVAIASAEVAKAAAAASKVAANVALQAKAVATEAFSSCSLGPPPLSTKNREMRKEVEIFLLKNGKDMNRESSMRVA</sequence>
<dbReference type="AlphaFoldDB" id="A0A8S9QW78"/>
<dbReference type="EMBL" id="QGKX02000996">
    <property type="protein sequence ID" value="KAF3557214.1"/>
    <property type="molecule type" value="Genomic_DNA"/>
</dbReference>
<evidence type="ECO:0000313" key="1">
    <source>
        <dbReference type="EMBL" id="KAF3557214.1"/>
    </source>
</evidence>
<dbReference type="Proteomes" id="UP000712600">
    <property type="component" value="Unassembled WGS sequence"/>
</dbReference>
<protein>
    <submittedName>
        <fullName evidence="1">Uncharacterized protein</fullName>
    </submittedName>
</protein>
<reference evidence="1" key="1">
    <citation type="submission" date="2019-12" db="EMBL/GenBank/DDBJ databases">
        <title>Genome sequencing and annotation of Brassica cretica.</title>
        <authorList>
            <person name="Studholme D.J."/>
            <person name="Sarris P."/>
        </authorList>
    </citation>
    <scope>NUCLEOTIDE SEQUENCE</scope>
    <source>
        <strain evidence="1">PFS-109/04</strain>
        <tissue evidence="1">Leaf</tissue>
    </source>
</reference>
<evidence type="ECO:0000313" key="2">
    <source>
        <dbReference type="Proteomes" id="UP000712600"/>
    </source>
</evidence>